<dbReference type="Proteomes" id="UP000515152">
    <property type="component" value="Chromosome 11"/>
</dbReference>
<keyword evidence="2" id="KW-1185">Reference proteome</keyword>
<proteinExistence type="predicted"/>
<reference evidence="3" key="1">
    <citation type="submission" date="2025-08" db="UniProtKB">
        <authorList>
            <consortium name="RefSeq"/>
        </authorList>
    </citation>
    <scope>IDENTIFICATION</scope>
</reference>
<dbReference type="GeneID" id="122133267"/>
<dbReference type="RefSeq" id="XP_042564996.1">
    <property type="nucleotide sequence ID" value="XM_042709062.1"/>
</dbReference>
<sequence>MMRAVSALVFFTCSLLVFTAYMAIKQELVVRTYLARISRAKEQVQVKENEIVSVKVKLQTVNSEISSLKTGEDDLKKQVEKTKNTMADAEKILQSCLTEKETKEKQKTEVSDLLIKIKEAQEAERSKAQEEVQNLKQQILDRDKAVCAFVNLQLEEGKRLCGV</sequence>
<evidence type="ECO:0000313" key="3">
    <source>
        <dbReference type="RefSeq" id="XP_042564996.1"/>
    </source>
</evidence>
<dbReference type="OrthoDB" id="8960309at2759"/>
<protein>
    <submittedName>
        <fullName evidence="3">Uncharacterized protein si:dkey-87o1.2</fullName>
    </submittedName>
</protein>
<dbReference type="KEGG" id="char:122133267"/>
<keyword evidence="1" id="KW-0175">Coiled coil</keyword>
<name>A0A8M1KLS3_CLUHA</name>
<gene>
    <name evidence="3" type="primary">si:dkey-87o1.2</name>
</gene>
<dbReference type="AlphaFoldDB" id="A0A8M1KLS3"/>
<accession>A0A8M1KLS3</accession>
<organism evidence="2 3">
    <name type="scientific">Clupea harengus</name>
    <name type="common">Atlantic herring</name>
    <dbReference type="NCBI Taxonomy" id="7950"/>
    <lineage>
        <taxon>Eukaryota</taxon>
        <taxon>Metazoa</taxon>
        <taxon>Chordata</taxon>
        <taxon>Craniata</taxon>
        <taxon>Vertebrata</taxon>
        <taxon>Euteleostomi</taxon>
        <taxon>Actinopterygii</taxon>
        <taxon>Neopterygii</taxon>
        <taxon>Teleostei</taxon>
        <taxon>Clupei</taxon>
        <taxon>Clupeiformes</taxon>
        <taxon>Clupeoidei</taxon>
        <taxon>Clupeidae</taxon>
        <taxon>Clupea</taxon>
    </lineage>
</organism>
<evidence type="ECO:0000256" key="1">
    <source>
        <dbReference type="SAM" id="Coils"/>
    </source>
</evidence>
<evidence type="ECO:0000313" key="2">
    <source>
        <dbReference type="Proteomes" id="UP000515152"/>
    </source>
</evidence>
<feature type="coiled-coil region" evidence="1">
    <location>
        <begin position="30"/>
        <end position="145"/>
    </location>
</feature>